<dbReference type="GO" id="GO:0003676">
    <property type="term" value="F:nucleic acid binding"/>
    <property type="evidence" value="ECO:0007669"/>
    <property type="project" value="InterPro"/>
</dbReference>
<protein>
    <recommendedName>
        <fullName evidence="1">RNase H type-1 domain-containing protein</fullName>
    </recommendedName>
</protein>
<evidence type="ECO:0000313" key="3">
    <source>
        <dbReference type="EMBL" id="SPD02668.1"/>
    </source>
</evidence>
<dbReference type="CDD" id="cd06222">
    <property type="entry name" value="RNase_H_like"/>
    <property type="match status" value="1"/>
</dbReference>
<gene>
    <name evidence="2" type="ORF">FSB_LOCUS126</name>
    <name evidence="3" type="ORF">FSB_LOCUS30550</name>
</gene>
<dbReference type="InterPro" id="IPR012337">
    <property type="entry name" value="RNaseH-like_sf"/>
</dbReference>
<sequence>MDDVQSLMSCINTYCAWSGQMVSIEKSGAFYSKGVHTQFQKQVKCLWCLKTLPQSTKYLCVPLFLSHNRKKDFSYVKEKLESKTSCWKSKSLSWMGRATLIKSVAMAIPSYSMAAFQLPKSLYKDMDSCVKRFWWAPKKEAPHYYAPTAWKNICTPVQEGGLGFRTFWNLNQACLAKLAWWVLSKKDSICIQGAYILVGDGSSTLVWEDPWIPDYPGFIPKPKEGNSPSSNHVAIAVVARDWRGSLVFSLSKKVYTNVPVQAEAKALRWSVYLALDKIFSNVVFESDSQICIRAISQVDTSPPWRIQGLISDIKARTQNFLSATFSWVYREANNAAHLLSVWSLKNSVYGPLAPFCGPSNFASVISKEAEPSAIV</sequence>
<dbReference type="GO" id="GO:0004523">
    <property type="term" value="F:RNA-DNA hybrid ribonuclease activity"/>
    <property type="evidence" value="ECO:0007669"/>
    <property type="project" value="InterPro"/>
</dbReference>
<proteinExistence type="predicted"/>
<feature type="domain" description="RNase H type-1" evidence="1">
    <location>
        <begin position="230"/>
        <end position="340"/>
    </location>
</feature>
<reference evidence="2" key="1">
    <citation type="submission" date="2018-02" db="EMBL/GenBank/DDBJ databases">
        <authorList>
            <person name="Cohen D.B."/>
            <person name="Kent A.D."/>
        </authorList>
    </citation>
    <scope>NUCLEOTIDE SEQUENCE</scope>
</reference>
<dbReference type="InterPro" id="IPR044730">
    <property type="entry name" value="RNase_H-like_dom_plant"/>
</dbReference>
<dbReference type="Gene3D" id="3.30.420.10">
    <property type="entry name" value="Ribonuclease H-like superfamily/Ribonuclease H"/>
    <property type="match status" value="1"/>
</dbReference>
<evidence type="ECO:0000313" key="2">
    <source>
        <dbReference type="EMBL" id="SPC72244.1"/>
    </source>
</evidence>
<dbReference type="SUPFAM" id="SSF53098">
    <property type="entry name" value="Ribonuclease H-like"/>
    <property type="match status" value="1"/>
</dbReference>
<evidence type="ECO:0000259" key="1">
    <source>
        <dbReference type="Pfam" id="PF13456"/>
    </source>
</evidence>
<dbReference type="EMBL" id="OIVN01000002">
    <property type="protein sequence ID" value="SPC72244.1"/>
    <property type="molecule type" value="Genomic_DNA"/>
</dbReference>
<accession>A0A2N9ECA4</accession>
<dbReference type="Pfam" id="PF13456">
    <property type="entry name" value="RVT_3"/>
    <property type="match status" value="1"/>
</dbReference>
<dbReference type="PANTHER" id="PTHR33116:SF86">
    <property type="entry name" value="REVERSE TRANSCRIPTASE DOMAIN-CONTAINING PROTEIN"/>
    <property type="match status" value="1"/>
</dbReference>
<dbReference type="AlphaFoldDB" id="A0A2N9ECA4"/>
<dbReference type="PANTHER" id="PTHR33116">
    <property type="entry name" value="REVERSE TRANSCRIPTASE ZINC-BINDING DOMAIN-CONTAINING PROTEIN-RELATED-RELATED"/>
    <property type="match status" value="1"/>
</dbReference>
<dbReference type="EMBL" id="OIVN01002335">
    <property type="protein sequence ID" value="SPD02668.1"/>
    <property type="molecule type" value="Genomic_DNA"/>
</dbReference>
<name>A0A2N9ECA4_FAGSY</name>
<organism evidence="2">
    <name type="scientific">Fagus sylvatica</name>
    <name type="common">Beechnut</name>
    <dbReference type="NCBI Taxonomy" id="28930"/>
    <lineage>
        <taxon>Eukaryota</taxon>
        <taxon>Viridiplantae</taxon>
        <taxon>Streptophyta</taxon>
        <taxon>Embryophyta</taxon>
        <taxon>Tracheophyta</taxon>
        <taxon>Spermatophyta</taxon>
        <taxon>Magnoliopsida</taxon>
        <taxon>eudicotyledons</taxon>
        <taxon>Gunneridae</taxon>
        <taxon>Pentapetalae</taxon>
        <taxon>rosids</taxon>
        <taxon>fabids</taxon>
        <taxon>Fagales</taxon>
        <taxon>Fagaceae</taxon>
        <taxon>Fagus</taxon>
    </lineage>
</organism>
<dbReference type="InterPro" id="IPR002156">
    <property type="entry name" value="RNaseH_domain"/>
</dbReference>
<dbReference type="InterPro" id="IPR036397">
    <property type="entry name" value="RNaseH_sf"/>
</dbReference>